<dbReference type="AlphaFoldDB" id="A0A2S4W6N7"/>
<sequence>MAWPKSLRFAFPIFCYSHLVLSLDSPLGNALTSSNHWINPDERTCGLAENVDHAVHWKTTSLHPGSLDEAFRDDFQARYPYETTPYEGILFYEEAVIERYLSSLSHTSGERTGTTASDQAHDSSVVTASSNMEKHASEVKGVGKIRRTRAGGENTLSNGKRVRHEKKPRFPNQDQERAEEILRHVNGDEGDAELARFRLTSSTPAHRNSVEEVPSEHTKGLEGIIEEITDTIMQSPNLLSVTNGGRMERKTIGASIQVIWDKPRPGGRNLKRAFSRLYSITLNRHSKRGEVVKKVKHLFDALRYCHGEAASVGLNESQKASLRYNYSSVGKNQDTIPLIGEFKVEYILKNPEGCFSPAQLFLVNLLVNKQMHNRHSSYRSAATSLLELWSQELVSQLVDGDLGKIKKQELEKFFSRFKQR</sequence>
<proteinExistence type="predicted"/>
<dbReference type="VEuPathDB" id="FungiDB:PSHT_06408"/>
<evidence type="ECO:0000313" key="4">
    <source>
        <dbReference type="Proteomes" id="UP000238274"/>
    </source>
</evidence>
<keyword evidence="2" id="KW-0732">Signal</keyword>
<evidence type="ECO:0000256" key="1">
    <source>
        <dbReference type="SAM" id="MobiDB-lite"/>
    </source>
</evidence>
<evidence type="ECO:0000256" key="2">
    <source>
        <dbReference type="SAM" id="SignalP"/>
    </source>
</evidence>
<feature type="compositionally biased region" description="Basic residues" evidence="1">
    <location>
        <begin position="160"/>
        <end position="169"/>
    </location>
</feature>
<reference evidence="4" key="3">
    <citation type="journal article" date="2018" name="Mol. Plant Microbe Interact.">
        <title>Genome sequence resources for the wheat stripe rust pathogen (Puccinia striiformis f. sp. tritici) and the barley stripe rust pathogen (Puccinia striiformis f. sp. hordei).</title>
        <authorList>
            <person name="Xia C."/>
            <person name="Wang M."/>
            <person name="Yin C."/>
            <person name="Cornejo O.E."/>
            <person name="Hulbert S.H."/>
            <person name="Chen X."/>
        </authorList>
    </citation>
    <scope>NUCLEOTIDE SEQUENCE [LARGE SCALE GENOMIC DNA]</scope>
    <source>
        <strain evidence="4">93TX-2</strain>
    </source>
</reference>
<gene>
    <name evidence="3" type="ORF">PSHT_06408</name>
</gene>
<feature type="signal peptide" evidence="2">
    <location>
        <begin position="1"/>
        <end position="22"/>
    </location>
</feature>
<dbReference type="VEuPathDB" id="FungiDB:PSTT_03402"/>
<comment type="caution">
    <text evidence="3">The sequence shown here is derived from an EMBL/GenBank/DDBJ whole genome shotgun (WGS) entry which is preliminary data.</text>
</comment>
<dbReference type="Proteomes" id="UP000238274">
    <property type="component" value="Unassembled WGS sequence"/>
</dbReference>
<feature type="chain" id="PRO_5015517687" evidence="2">
    <location>
        <begin position="23"/>
        <end position="420"/>
    </location>
</feature>
<protein>
    <submittedName>
        <fullName evidence="3">Uncharacterized protein</fullName>
    </submittedName>
</protein>
<feature type="region of interest" description="Disordered" evidence="1">
    <location>
        <begin position="107"/>
        <end position="175"/>
    </location>
</feature>
<reference evidence="4" key="2">
    <citation type="journal article" date="2018" name="BMC Genomics">
        <title>Genomic insights into host adaptation between the wheat stripe rust pathogen (Puccinia striiformis f. sp. tritici) and the barley stripe rust pathogen (Puccinia striiformis f. sp. hordei).</title>
        <authorList>
            <person name="Xia C."/>
            <person name="Wang M."/>
            <person name="Yin C."/>
            <person name="Cornejo O.E."/>
            <person name="Hulbert S.H."/>
            <person name="Chen X."/>
        </authorList>
    </citation>
    <scope>NUCLEOTIDE SEQUENCE [LARGE SCALE GENOMIC DNA]</scope>
    <source>
        <strain evidence="4">93TX-2</strain>
    </source>
</reference>
<accession>A0A2S4W6N7</accession>
<name>A0A2S4W6N7_9BASI</name>
<dbReference type="EMBL" id="PKSM01000075">
    <property type="protein sequence ID" value="POW17444.1"/>
    <property type="molecule type" value="Genomic_DNA"/>
</dbReference>
<reference evidence="3 4" key="1">
    <citation type="submission" date="2017-12" db="EMBL/GenBank/DDBJ databases">
        <title>Gene loss provides genomic basis for host adaptation in cereal stripe rust fungi.</title>
        <authorList>
            <person name="Xia C."/>
        </authorList>
    </citation>
    <scope>NUCLEOTIDE SEQUENCE [LARGE SCALE GENOMIC DNA]</scope>
    <source>
        <strain evidence="3 4">93TX-2</strain>
    </source>
</reference>
<keyword evidence="4" id="KW-1185">Reference proteome</keyword>
<evidence type="ECO:0000313" key="3">
    <source>
        <dbReference type="EMBL" id="POW17444.1"/>
    </source>
</evidence>
<feature type="compositionally biased region" description="Polar residues" evidence="1">
    <location>
        <begin position="107"/>
        <end position="131"/>
    </location>
</feature>
<organism evidence="3 4">
    <name type="scientific">Puccinia striiformis</name>
    <dbReference type="NCBI Taxonomy" id="27350"/>
    <lineage>
        <taxon>Eukaryota</taxon>
        <taxon>Fungi</taxon>
        <taxon>Dikarya</taxon>
        <taxon>Basidiomycota</taxon>
        <taxon>Pucciniomycotina</taxon>
        <taxon>Pucciniomycetes</taxon>
        <taxon>Pucciniales</taxon>
        <taxon>Pucciniaceae</taxon>
        <taxon>Puccinia</taxon>
    </lineage>
</organism>